<dbReference type="EMBL" id="CM003105">
    <property type="protein sequence ID" value="KUI72179.1"/>
    <property type="molecule type" value="Genomic_DNA"/>
</dbReference>
<evidence type="ECO:0000256" key="1">
    <source>
        <dbReference type="SAM" id="MobiDB-lite"/>
    </source>
</evidence>
<dbReference type="Pfam" id="PF20516">
    <property type="entry name" value="PDDEXK_12"/>
    <property type="match status" value="2"/>
</dbReference>
<protein>
    <recommendedName>
        <fullName evidence="2">PD-(D/E)XK nuclease-like domain-containing protein</fullName>
    </recommendedName>
</protein>
<organism evidence="3 4">
    <name type="scientific">Cytospora mali</name>
    <name type="common">Apple Valsa canker fungus</name>
    <name type="synonym">Valsa mali</name>
    <dbReference type="NCBI Taxonomy" id="578113"/>
    <lineage>
        <taxon>Eukaryota</taxon>
        <taxon>Fungi</taxon>
        <taxon>Dikarya</taxon>
        <taxon>Ascomycota</taxon>
        <taxon>Pezizomycotina</taxon>
        <taxon>Sordariomycetes</taxon>
        <taxon>Sordariomycetidae</taxon>
        <taxon>Diaporthales</taxon>
        <taxon>Cytosporaceae</taxon>
        <taxon>Cytospora</taxon>
    </lineage>
</organism>
<feature type="region of interest" description="Disordered" evidence="1">
    <location>
        <begin position="121"/>
        <end position="152"/>
    </location>
</feature>
<sequence>MTKANKATMMAISLEQFARPDQSSSMLLGHDLKTLRVPVTWTTMKTSKTVLKALFAGADGTDTSTSAEYDDYGLRRLVQDLASIATRHTAFVPEQLRDVLADDDDFECGDSAFGPNIYNQDYWGGGRKTTTPPPPLSGQRQGQGHGEEDIDDNNNTMILQELNQLRDIINNTVRCQDLGRSEAAWNDKVHSRMLDLGTKLVEESVQAENITRAKIAGPFIPDGPASILSSSGAASAFCGVVDGTGVGGSSFSSSAIPAKLVDYALALQFSDPENSLSRRLVQFVATQSRKASSAIASSSRATRPSQQPPLLQPSGSGDPIISSSSAGDGTGAASLPTFHMFNQTPYRPLVYAPAGVFIETKVEGGSLDEGRLQLGLWVSAWFKRVSMFGGLVSDAPQAGGQVGGQGSSLPLPIIPLALVKSDAWEVFFARQSSTLLSYSSSSTSFARARARAQAQAREDEPRIDIIGPLKIGGTGDLASAYQLLLALRRLSFWVQDRSGFCGWVEQVVGM</sequence>
<dbReference type="AlphaFoldDB" id="A0A194W6S3"/>
<feature type="compositionally biased region" description="Low complexity" evidence="1">
    <location>
        <begin position="312"/>
        <end position="328"/>
    </location>
</feature>
<accession>A0A194W6S3</accession>
<reference evidence="3" key="1">
    <citation type="submission" date="2014-12" db="EMBL/GenBank/DDBJ databases">
        <title>Genome Sequence of Valsa Canker Pathogens Uncovers a Specific Adaption of Colonization on Woody Bark.</title>
        <authorList>
            <person name="Yin Z."/>
            <person name="Liu H."/>
            <person name="Gao X."/>
            <person name="Li Z."/>
            <person name="Song N."/>
            <person name="Ke X."/>
            <person name="Dai Q."/>
            <person name="Wu Y."/>
            <person name="Sun Y."/>
            <person name="Xu J.-R."/>
            <person name="Kang Z.K."/>
            <person name="Wang L."/>
            <person name="Huang L."/>
        </authorList>
    </citation>
    <scope>NUCLEOTIDE SEQUENCE [LARGE SCALE GENOMIC DNA]</scope>
    <source>
        <strain evidence="3">03-8</strain>
    </source>
</reference>
<evidence type="ECO:0000259" key="2">
    <source>
        <dbReference type="Pfam" id="PF20516"/>
    </source>
</evidence>
<dbReference type="Proteomes" id="UP000078559">
    <property type="component" value="Chromosome 8"/>
</dbReference>
<gene>
    <name evidence="3" type="ORF">VM1G_07552</name>
</gene>
<evidence type="ECO:0000313" key="4">
    <source>
        <dbReference type="Proteomes" id="UP000078559"/>
    </source>
</evidence>
<feature type="domain" description="PD-(D/E)XK nuclease-like" evidence="2">
    <location>
        <begin position="336"/>
        <end position="496"/>
    </location>
</feature>
<name>A0A194W6S3_CYTMA</name>
<proteinExistence type="predicted"/>
<keyword evidence="4" id="KW-1185">Reference proteome</keyword>
<feature type="compositionally biased region" description="Low complexity" evidence="1">
    <location>
        <begin position="294"/>
        <end position="305"/>
    </location>
</feature>
<feature type="domain" description="PD-(D/E)XK nuclease-like" evidence="2">
    <location>
        <begin position="154"/>
        <end position="294"/>
    </location>
</feature>
<feature type="region of interest" description="Disordered" evidence="1">
    <location>
        <begin position="294"/>
        <end position="328"/>
    </location>
</feature>
<dbReference type="OrthoDB" id="4161186at2759"/>
<dbReference type="InterPro" id="IPR046797">
    <property type="entry name" value="PDDEXK_12"/>
</dbReference>
<evidence type="ECO:0000313" key="3">
    <source>
        <dbReference type="EMBL" id="KUI72179.1"/>
    </source>
</evidence>